<dbReference type="EMBL" id="JYDP01000161">
    <property type="protein sequence ID" value="KRZ04547.1"/>
    <property type="molecule type" value="Genomic_DNA"/>
</dbReference>
<gene>
    <name evidence="1" type="ORF">T11_7122</name>
</gene>
<evidence type="ECO:0000313" key="1">
    <source>
        <dbReference type="EMBL" id="KRZ04547.1"/>
    </source>
</evidence>
<dbReference type="Proteomes" id="UP000055024">
    <property type="component" value="Unassembled WGS sequence"/>
</dbReference>
<sequence length="122" mass="14204">MWNQNQMGTTLAKQCKAETVIMVYGGRWSTLKFNCSKIAGREEEASRHASMHASRQEGREEEELYKWGGARLKKPRDKIPWRYGHRGMNRIPSRIHCPMMKAILDQLDHLDRQNTAAHPDEI</sequence>
<name>A0A0V1H2L4_9BILA</name>
<keyword evidence="2" id="KW-1185">Reference proteome</keyword>
<accession>A0A0V1H2L4</accession>
<protein>
    <submittedName>
        <fullName evidence="1">Uncharacterized protein</fullName>
    </submittedName>
</protein>
<dbReference type="OrthoDB" id="5918668at2759"/>
<reference evidence="1 2" key="1">
    <citation type="submission" date="2015-01" db="EMBL/GenBank/DDBJ databases">
        <title>Evolution of Trichinella species and genotypes.</title>
        <authorList>
            <person name="Korhonen P.K."/>
            <person name="Edoardo P."/>
            <person name="Giuseppe L.R."/>
            <person name="Gasser R.B."/>
        </authorList>
    </citation>
    <scope>NUCLEOTIDE SEQUENCE [LARGE SCALE GENOMIC DNA]</scope>
    <source>
        <strain evidence="1">ISS1029</strain>
    </source>
</reference>
<comment type="caution">
    <text evidence="1">The sequence shown here is derived from an EMBL/GenBank/DDBJ whole genome shotgun (WGS) entry which is preliminary data.</text>
</comment>
<evidence type="ECO:0000313" key="2">
    <source>
        <dbReference type="Proteomes" id="UP000055024"/>
    </source>
</evidence>
<proteinExistence type="predicted"/>
<organism evidence="1 2">
    <name type="scientific">Trichinella zimbabwensis</name>
    <dbReference type="NCBI Taxonomy" id="268475"/>
    <lineage>
        <taxon>Eukaryota</taxon>
        <taxon>Metazoa</taxon>
        <taxon>Ecdysozoa</taxon>
        <taxon>Nematoda</taxon>
        <taxon>Enoplea</taxon>
        <taxon>Dorylaimia</taxon>
        <taxon>Trichinellida</taxon>
        <taxon>Trichinellidae</taxon>
        <taxon>Trichinella</taxon>
    </lineage>
</organism>
<dbReference type="AlphaFoldDB" id="A0A0V1H2L4"/>